<dbReference type="PANTHER" id="PTHR30518">
    <property type="entry name" value="ENDOLYTIC MUREIN TRANSGLYCOSYLASE"/>
    <property type="match status" value="1"/>
</dbReference>
<keyword evidence="3" id="KW-1133">Transmembrane helix</keyword>
<dbReference type="Gene3D" id="3.30.1490.480">
    <property type="entry name" value="Endolytic murein transglycosylase"/>
    <property type="match status" value="1"/>
</dbReference>
<organism evidence="7">
    <name type="scientific">hydrocarbon metagenome</name>
    <dbReference type="NCBI Taxonomy" id="938273"/>
    <lineage>
        <taxon>unclassified sequences</taxon>
        <taxon>metagenomes</taxon>
        <taxon>ecological metagenomes</taxon>
    </lineage>
</organism>
<dbReference type="Pfam" id="PF02618">
    <property type="entry name" value="YceG"/>
    <property type="match status" value="1"/>
</dbReference>
<dbReference type="AlphaFoldDB" id="A0A0W8G7J6"/>
<dbReference type="HAMAP" id="MF_02065">
    <property type="entry name" value="MltG"/>
    <property type="match status" value="1"/>
</dbReference>
<proteinExistence type="inferred from homology"/>
<dbReference type="GO" id="GO:0016829">
    <property type="term" value="F:lyase activity"/>
    <property type="evidence" value="ECO:0007669"/>
    <property type="project" value="UniProtKB-KW"/>
</dbReference>
<keyword evidence="2" id="KW-0812">Transmembrane</keyword>
<comment type="caution">
    <text evidence="7">The sequence shown here is derived from an EMBL/GenBank/DDBJ whole genome shotgun (WGS) entry which is preliminary data.</text>
</comment>
<dbReference type="PANTHER" id="PTHR30518:SF2">
    <property type="entry name" value="ENDOLYTIC MUREIN TRANSGLYCOSYLASE"/>
    <property type="match status" value="1"/>
</dbReference>
<keyword evidence="5" id="KW-0456">Lyase</keyword>
<evidence type="ECO:0000313" key="7">
    <source>
        <dbReference type="EMBL" id="KUG28962.1"/>
    </source>
</evidence>
<dbReference type="InterPro" id="IPR003770">
    <property type="entry name" value="MLTG-like"/>
</dbReference>
<dbReference type="Gene3D" id="3.30.160.60">
    <property type="entry name" value="Classic Zinc Finger"/>
    <property type="match status" value="1"/>
</dbReference>
<sequence>MRYVILIVLMAALAAAGAAGYHAWTFLTVPPEDPGREVVFAIEPGQRFGDVADRLAEQGIVADALLFRLYAKYTDLDGKVKAGEFALSTGWTPGRVLEELTTSAGIQRRLAVAEGLTMRQVAKVVEDAGFGTAESFLRAAKDKELLQKYDIPANTAEGFLFPETYLFTRRPDTDAAYVVEAMLREFRRQIQNVWPVKPLAGKDLYRAVTLASIVEKETGAPAERPRVAGVFLNRLAKNMLLQTDPTVIYGLGESFDGNLRRVHLDDPKNPYNTYQHPGLPPGPICSPGLASLLAVTAPEFHDFYYFVSMGDGTHQFSKNLNDHINAVNRYQRNRKSTP</sequence>
<evidence type="ECO:0000256" key="6">
    <source>
        <dbReference type="ARBA" id="ARBA00023316"/>
    </source>
</evidence>
<dbReference type="NCBIfam" id="TIGR00247">
    <property type="entry name" value="endolytic transglycosylase MltG"/>
    <property type="match status" value="1"/>
</dbReference>
<dbReference type="GO" id="GO:0071555">
    <property type="term" value="P:cell wall organization"/>
    <property type="evidence" value="ECO:0007669"/>
    <property type="project" value="UniProtKB-KW"/>
</dbReference>
<accession>A0A0W8G7J6</accession>
<keyword evidence="4" id="KW-0472">Membrane</keyword>
<evidence type="ECO:0000256" key="1">
    <source>
        <dbReference type="ARBA" id="ARBA00022475"/>
    </source>
</evidence>
<name>A0A0W8G7J6_9ZZZZ</name>
<evidence type="ECO:0000256" key="5">
    <source>
        <dbReference type="ARBA" id="ARBA00023239"/>
    </source>
</evidence>
<reference evidence="7" key="1">
    <citation type="journal article" date="2015" name="Proc. Natl. Acad. Sci. U.S.A.">
        <title>Networks of energetic and metabolic interactions define dynamics in microbial communities.</title>
        <authorList>
            <person name="Embree M."/>
            <person name="Liu J.K."/>
            <person name="Al-Bassam M.M."/>
            <person name="Zengler K."/>
        </authorList>
    </citation>
    <scope>NUCLEOTIDE SEQUENCE</scope>
</reference>
<gene>
    <name evidence="7" type="ORF">ASZ90_001142</name>
</gene>
<protein>
    <submittedName>
        <fullName evidence="7">Protein yceg like</fullName>
    </submittedName>
</protein>
<keyword evidence="1" id="KW-1003">Cell membrane</keyword>
<dbReference type="CDD" id="cd08010">
    <property type="entry name" value="MltG_like"/>
    <property type="match status" value="1"/>
</dbReference>
<keyword evidence="6" id="KW-0961">Cell wall biogenesis/degradation</keyword>
<evidence type="ECO:0000256" key="4">
    <source>
        <dbReference type="ARBA" id="ARBA00023136"/>
    </source>
</evidence>
<evidence type="ECO:0000256" key="2">
    <source>
        <dbReference type="ARBA" id="ARBA00022692"/>
    </source>
</evidence>
<dbReference type="EMBL" id="LNQE01000149">
    <property type="protein sequence ID" value="KUG28962.1"/>
    <property type="molecule type" value="Genomic_DNA"/>
</dbReference>
<evidence type="ECO:0000256" key="3">
    <source>
        <dbReference type="ARBA" id="ARBA00022989"/>
    </source>
</evidence>